<dbReference type="GO" id="GO:0005524">
    <property type="term" value="F:ATP binding"/>
    <property type="evidence" value="ECO:0007669"/>
    <property type="project" value="UniProtKB-UniRule"/>
</dbReference>
<name>A0A8J7ASX1_9CYAN</name>
<evidence type="ECO:0000256" key="10">
    <source>
        <dbReference type="ARBA" id="ARBA00022827"/>
    </source>
</evidence>
<dbReference type="EC" id="2.7.7.2" evidence="15"/>
<dbReference type="UniPathway" id="UPA00276">
    <property type="reaction ID" value="UER00406"/>
</dbReference>
<comment type="pathway">
    <text evidence="2 15">Cofactor biosynthesis; FAD biosynthesis; FAD from FMN: step 1/1.</text>
</comment>
<dbReference type="EC" id="2.7.1.26" evidence="15"/>
<comment type="caution">
    <text evidence="17">The sequence shown here is derived from an EMBL/GenBank/DDBJ whole genome shotgun (WGS) entry which is preliminary data.</text>
</comment>
<comment type="pathway">
    <text evidence="3 15">Cofactor biosynthesis; FMN biosynthesis; FMN from riboflavin (ATP route): step 1/1.</text>
</comment>
<comment type="catalytic activity">
    <reaction evidence="14 15">
        <text>FMN + ATP + H(+) = FAD + diphosphate</text>
        <dbReference type="Rhea" id="RHEA:17237"/>
        <dbReference type="ChEBI" id="CHEBI:15378"/>
        <dbReference type="ChEBI" id="CHEBI:30616"/>
        <dbReference type="ChEBI" id="CHEBI:33019"/>
        <dbReference type="ChEBI" id="CHEBI:57692"/>
        <dbReference type="ChEBI" id="CHEBI:58210"/>
        <dbReference type="EC" id="2.7.7.2"/>
    </reaction>
</comment>
<dbReference type="InterPro" id="IPR015865">
    <property type="entry name" value="Riboflavin_kinase_bac/euk"/>
</dbReference>
<dbReference type="Gene3D" id="2.40.30.30">
    <property type="entry name" value="Riboflavin kinase-like"/>
    <property type="match status" value="1"/>
</dbReference>
<keyword evidence="10 15" id="KW-0274">FAD</keyword>
<comment type="similarity">
    <text evidence="15">Belongs to the ribF family.</text>
</comment>
<dbReference type="NCBIfam" id="TIGR00083">
    <property type="entry name" value="ribF"/>
    <property type="match status" value="1"/>
</dbReference>
<proteinExistence type="inferred from homology"/>
<dbReference type="GO" id="GO:0008531">
    <property type="term" value="F:riboflavin kinase activity"/>
    <property type="evidence" value="ECO:0007669"/>
    <property type="project" value="UniProtKB-UniRule"/>
</dbReference>
<dbReference type="GO" id="GO:0009231">
    <property type="term" value="P:riboflavin biosynthetic process"/>
    <property type="evidence" value="ECO:0007669"/>
    <property type="project" value="InterPro"/>
</dbReference>
<dbReference type="CDD" id="cd02064">
    <property type="entry name" value="FAD_synthetase_N"/>
    <property type="match status" value="1"/>
</dbReference>
<evidence type="ECO:0000256" key="7">
    <source>
        <dbReference type="ARBA" id="ARBA00022695"/>
    </source>
</evidence>
<evidence type="ECO:0000256" key="2">
    <source>
        <dbReference type="ARBA" id="ARBA00004726"/>
    </source>
</evidence>
<dbReference type="GO" id="GO:0003919">
    <property type="term" value="F:FMN adenylyltransferase activity"/>
    <property type="evidence" value="ECO:0007669"/>
    <property type="project" value="UniProtKB-UniRule"/>
</dbReference>
<dbReference type="AlphaFoldDB" id="A0A8J7ASX1"/>
<keyword evidence="11 15" id="KW-0067">ATP-binding</keyword>
<dbReference type="NCBIfam" id="NF004160">
    <property type="entry name" value="PRK05627.1-3"/>
    <property type="match status" value="1"/>
</dbReference>
<evidence type="ECO:0000256" key="6">
    <source>
        <dbReference type="ARBA" id="ARBA00022679"/>
    </source>
</evidence>
<dbReference type="UniPathway" id="UPA00277">
    <property type="reaction ID" value="UER00407"/>
</dbReference>
<keyword evidence="7 15" id="KW-0548">Nucleotidyltransferase</keyword>
<dbReference type="InterPro" id="IPR014729">
    <property type="entry name" value="Rossmann-like_a/b/a_fold"/>
</dbReference>
<gene>
    <name evidence="17" type="ORF">IQ241_23525</name>
</gene>
<keyword evidence="18" id="KW-1185">Reference proteome</keyword>
<evidence type="ECO:0000256" key="5">
    <source>
        <dbReference type="ARBA" id="ARBA00022643"/>
    </source>
</evidence>
<keyword evidence="8 15" id="KW-0547">Nucleotide-binding</keyword>
<evidence type="ECO:0000256" key="8">
    <source>
        <dbReference type="ARBA" id="ARBA00022741"/>
    </source>
</evidence>
<dbReference type="PANTHER" id="PTHR22749">
    <property type="entry name" value="RIBOFLAVIN KINASE/FMN ADENYLYLTRANSFERASE"/>
    <property type="match status" value="1"/>
</dbReference>
<dbReference type="InterPro" id="IPR002606">
    <property type="entry name" value="Riboflavin_kinase_bac"/>
</dbReference>
<feature type="domain" description="Riboflavin kinase" evidence="16">
    <location>
        <begin position="222"/>
        <end position="350"/>
    </location>
</feature>
<accession>A0A8J7ASX1</accession>
<keyword evidence="4 15" id="KW-0285">Flavoprotein</keyword>
<keyword evidence="6 15" id="KW-0808">Transferase</keyword>
<dbReference type="FunFam" id="2.40.30.30:FF:000003">
    <property type="entry name" value="Riboflavin biosynthesis protein"/>
    <property type="match status" value="1"/>
</dbReference>
<keyword evidence="12" id="KW-0511">Multifunctional enzyme</keyword>
<dbReference type="Proteomes" id="UP000636505">
    <property type="component" value="Unassembled WGS sequence"/>
</dbReference>
<evidence type="ECO:0000256" key="1">
    <source>
        <dbReference type="ARBA" id="ARBA00002121"/>
    </source>
</evidence>
<dbReference type="Pfam" id="PF06574">
    <property type="entry name" value="FAD_syn"/>
    <property type="match status" value="2"/>
</dbReference>
<dbReference type="InterPro" id="IPR023468">
    <property type="entry name" value="Riboflavin_kinase"/>
</dbReference>
<dbReference type="PANTHER" id="PTHR22749:SF6">
    <property type="entry name" value="RIBOFLAVIN KINASE"/>
    <property type="match status" value="1"/>
</dbReference>
<sequence length="354" mass="38111">MWVTSSLETAKVPASVALGNFDGVHLGHQQVIRPILQLPTGQANRVPSLQLSGQVADCLHESAIASGYSHWQGAARPDLPSAIATAPHPTVVTFFPHPREFFSGQIRPLLTPLAEKSLRLAQLGVDQLLLLPFNQALAALSPQDFVEKILIQGLQAQRISVGSDFRFGRGRAGDAEMLSAIAAAYGVAVTVVPLKLETDERISSSRIRQALQAGNLPEANRLLGRTYTLTGRVVQGQQLGRTIGFPTANLKLPADKYLPRSGVYSVWVYGAATGLEPPCAGVMNIGHRPTVAGQHLSVEVHLLDWSADLYGRTLTVSLENFLRPEQKFASVDALKQQIEADCRTAIALLKTPSA</sequence>
<evidence type="ECO:0000259" key="16">
    <source>
        <dbReference type="SMART" id="SM00904"/>
    </source>
</evidence>
<dbReference type="PIRSF" id="PIRSF004491">
    <property type="entry name" value="FAD_Synth"/>
    <property type="match status" value="1"/>
</dbReference>
<reference evidence="17" key="1">
    <citation type="submission" date="2020-10" db="EMBL/GenBank/DDBJ databases">
        <authorList>
            <person name="Castelo-Branco R."/>
            <person name="Eusebio N."/>
            <person name="Adriana R."/>
            <person name="Vieira A."/>
            <person name="Brugerolle De Fraissinette N."/>
            <person name="Rezende De Castro R."/>
            <person name="Schneider M.P."/>
            <person name="Vasconcelos V."/>
            <person name="Leao P.N."/>
        </authorList>
    </citation>
    <scope>NUCLEOTIDE SEQUENCE</scope>
    <source>
        <strain evidence="17">LEGE 07310</strain>
    </source>
</reference>
<dbReference type="InterPro" id="IPR023465">
    <property type="entry name" value="Riboflavin_kinase_dom_sf"/>
</dbReference>
<protein>
    <recommendedName>
        <fullName evidence="15">Riboflavin biosynthesis protein</fullName>
    </recommendedName>
    <domain>
        <recommendedName>
            <fullName evidence="15">Riboflavin kinase</fullName>
            <ecNumber evidence="15">2.7.1.26</ecNumber>
        </recommendedName>
        <alternativeName>
            <fullName evidence="15">Flavokinase</fullName>
        </alternativeName>
    </domain>
    <domain>
        <recommendedName>
            <fullName evidence="15">FMN adenylyltransferase</fullName>
            <ecNumber evidence="15">2.7.7.2</ecNumber>
        </recommendedName>
        <alternativeName>
            <fullName evidence="15">FAD pyrophosphorylase</fullName>
        </alternativeName>
        <alternativeName>
            <fullName evidence="15">FAD synthase</fullName>
        </alternativeName>
    </domain>
</protein>
<dbReference type="InterPro" id="IPR015864">
    <property type="entry name" value="FAD_synthase"/>
</dbReference>
<dbReference type="Pfam" id="PF01687">
    <property type="entry name" value="Flavokinase"/>
    <property type="match status" value="1"/>
</dbReference>
<dbReference type="RefSeq" id="WP_193911954.1">
    <property type="nucleotide sequence ID" value="NZ_JADEXG010000092.1"/>
</dbReference>
<evidence type="ECO:0000256" key="9">
    <source>
        <dbReference type="ARBA" id="ARBA00022777"/>
    </source>
</evidence>
<dbReference type="GO" id="GO:0009398">
    <property type="term" value="P:FMN biosynthetic process"/>
    <property type="evidence" value="ECO:0007669"/>
    <property type="project" value="UniProtKB-UniRule"/>
</dbReference>
<comment type="function">
    <text evidence="1">Catalyzes the phosphorylation of riboflavin to FMN followed by the adenylation of FMN to FAD.</text>
</comment>
<evidence type="ECO:0000256" key="13">
    <source>
        <dbReference type="ARBA" id="ARBA00047880"/>
    </source>
</evidence>
<dbReference type="EMBL" id="JADEXG010000092">
    <property type="protein sequence ID" value="MBE9080221.1"/>
    <property type="molecule type" value="Genomic_DNA"/>
</dbReference>
<evidence type="ECO:0000256" key="15">
    <source>
        <dbReference type="PIRNR" id="PIRNR004491"/>
    </source>
</evidence>
<evidence type="ECO:0000256" key="3">
    <source>
        <dbReference type="ARBA" id="ARBA00005201"/>
    </source>
</evidence>
<organism evidence="17 18">
    <name type="scientific">Vasconcelosia minhoensis LEGE 07310</name>
    <dbReference type="NCBI Taxonomy" id="915328"/>
    <lineage>
        <taxon>Bacteria</taxon>
        <taxon>Bacillati</taxon>
        <taxon>Cyanobacteriota</taxon>
        <taxon>Cyanophyceae</taxon>
        <taxon>Nodosilineales</taxon>
        <taxon>Cymatolegaceae</taxon>
        <taxon>Vasconcelosia</taxon>
        <taxon>Vasconcelosia minhoensis</taxon>
    </lineage>
</organism>
<evidence type="ECO:0000256" key="11">
    <source>
        <dbReference type="ARBA" id="ARBA00022840"/>
    </source>
</evidence>
<evidence type="ECO:0000256" key="4">
    <source>
        <dbReference type="ARBA" id="ARBA00022630"/>
    </source>
</evidence>
<comment type="catalytic activity">
    <reaction evidence="13 15">
        <text>riboflavin + ATP = FMN + ADP + H(+)</text>
        <dbReference type="Rhea" id="RHEA:14357"/>
        <dbReference type="ChEBI" id="CHEBI:15378"/>
        <dbReference type="ChEBI" id="CHEBI:30616"/>
        <dbReference type="ChEBI" id="CHEBI:57986"/>
        <dbReference type="ChEBI" id="CHEBI:58210"/>
        <dbReference type="ChEBI" id="CHEBI:456216"/>
        <dbReference type="EC" id="2.7.1.26"/>
    </reaction>
</comment>
<dbReference type="SUPFAM" id="SSF82114">
    <property type="entry name" value="Riboflavin kinase-like"/>
    <property type="match status" value="1"/>
</dbReference>
<evidence type="ECO:0000256" key="14">
    <source>
        <dbReference type="ARBA" id="ARBA00049494"/>
    </source>
</evidence>
<keyword evidence="9 15" id="KW-0418">Kinase</keyword>
<dbReference type="SUPFAM" id="SSF52374">
    <property type="entry name" value="Nucleotidylyl transferase"/>
    <property type="match status" value="1"/>
</dbReference>
<keyword evidence="5 15" id="KW-0288">FMN</keyword>
<evidence type="ECO:0000313" key="17">
    <source>
        <dbReference type="EMBL" id="MBE9080221.1"/>
    </source>
</evidence>
<dbReference type="Gene3D" id="3.40.50.620">
    <property type="entry name" value="HUPs"/>
    <property type="match status" value="1"/>
</dbReference>
<evidence type="ECO:0000256" key="12">
    <source>
        <dbReference type="ARBA" id="ARBA00023268"/>
    </source>
</evidence>
<dbReference type="GO" id="GO:0006747">
    <property type="term" value="P:FAD biosynthetic process"/>
    <property type="evidence" value="ECO:0007669"/>
    <property type="project" value="UniProtKB-UniRule"/>
</dbReference>
<evidence type="ECO:0000313" key="18">
    <source>
        <dbReference type="Proteomes" id="UP000636505"/>
    </source>
</evidence>
<dbReference type="SMART" id="SM00904">
    <property type="entry name" value="Flavokinase"/>
    <property type="match status" value="1"/>
</dbReference>